<gene>
    <name evidence="2" type="ORF">ING2E5A_2606</name>
</gene>
<accession>A0A1G4GA45</accession>
<feature type="transmembrane region" description="Helical" evidence="1">
    <location>
        <begin position="230"/>
        <end position="251"/>
    </location>
</feature>
<protein>
    <submittedName>
        <fullName evidence="2">ABC-2 type exporter, permease component</fullName>
    </submittedName>
</protein>
<evidence type="ECO:0000313" key="3">
    <source>
        <dbReference type="Proteomes" id="UP000178485"/>
    </source>
</evidence>
<reference evidence="2 3" key="1">
    <citation type="submission" date="2016-08" db="EMBL/GenBank/DDBJ databases">
        <authorList>
            <person name="Seilhamer J.J."/>
        </authorList>
    </citation>
    <scope>NUCLEOTIDE SEQUENCE [LARGE SCALE GENOMIC DNA]</scope>
    <source>
        <strain evidence="2">ING2-E5A</strain>
    </source>
</reference>
<dbReference type="GO" id="GO:0140359">
    <property type="term" value="F:ABC-type transporter activity"/>
    <property type="evidence" value="ECO:0007669"/>
    <property type="project" value="InterPro"/>
</dbReference>
<keyword evidence="1" id="KW-0812">Transmembrane</keyword>
<dbReference type="Proteomes" id="UP000178485">
    <property type="component" value="Chromosome i"/>
</dbReference>
<keyword evidence="1" id="KW-1133">Transmembrane helix</keyword>
<dbReference type="PANTHER" id="PTHR43471">
    <property type="entry name" value="ABC TRANSPORTER PERMEASE"/>
    <property type="match status" value="1"/>
</dbReference>
<evidence type="ECO:0000313" key="2">
    <source>
        <dbReference type="EMBL" id="SCM59402.1"/>
    </source>
</evidence>
<feature type="transmembrane region" description="Helical" evidence="1">
    <location>
        <begin position="153"/>
        <end position="185"/>
    </location>
</feature>
<evidence type="ECO:0000256" key="1">
    <source>
        <dbReference type="SAM" id="Phobius"/>
    </source>
</evidence>
<keyword evidence="1" id="KW-0472">Membrane</keyword>
<feature type="transmembrane region" description="Helical" evidence="1">
    <location>
        <begin position="112"/>
        <end position="132"/>
    </location>
</feature>
<keyword evidence="3" id="KW-1185">Reference proteome</keyword>
<organism evidence="2 3">
    <name type="scientific">Petrimonas mucosa</name>
    <dbReference type="NCBI Taxonomy" id="1642646"/>
    <lineage>
        <taxon>Bacteria</taxon>
        <taxon>Pseudomonadati</taxon>
        <taxon>Bacteroidota</taxon>
        <taxon>Bacteroidia</taxon>
        <taxon>Bacteroidales</taxon>
        <taxon>Dysgonomonadaceae</taxon>
        <taxon>Petrimonas</taxon>
    </lineage>
</organism>
<feature type="transmembrane region" description="Helical" evidence="1">
    <location>
        <begin position="197"/>
        <end position="218"/>
    </location>
</feature>
<proteinExistence type="predicted"/>
<dbReference type="KEGG" id="pmuc:ING2E5A_2606"/>
<name>A0A1G4GA45_9BACT</name>
<dbReference type="GO" id="GO:0005886">
    <property type="term" value="C:plasma membrane"/>
    <property type="evidence" value="ECO:0007669"/>
    <property type="project" value="UniProtKB-SubCell"/>
</dbReference>
<dbReference type="PANTHER" id="PTHR43471:SF14">
    <property type="entry name" value="ABC-2 TYPE TRANSPORT SYSTEM PERMEASE PROTEIN"/>
    <property type="match status" value="1"/>
</dbReference>
<feature type="transmembrane region" description="Helical" evidence="1">
    <location>
        <begin position="324"/>
        <end position="346"/>
    </location>
</feature>
<dbReference type="AlphaFoldDB" id="A0A1G4GA45"/>
<dbReference type="Pfam" id="PF12679">
    <property type="entry name" value="ABC2_membrane_2"/>
    <property type="match status" value="1"/>
</dbReference>
<sequence>MKITAIQHRFLTRGYWEEQLRRIVPELRNLCSAYRKSGATPGVFRSMVLKEVSDHIRSWRVVILMGLILLTCIGSLYTSLTAIGNAGSTGNNDDLFFFLHLFTLSDGSLPPFFVFIGFLGPLLGISLGFDAVNSEQNRGTLSRLLAQPIPRDYVINTKFVAALLVISLLFFVLSFAVIGAGLVALGVPPTPSEFMRILSFTLLSIVYVALWLNLSVFFSVRFRQPATSALAGIAVWLFFTVFYPLIANLLIKAATPSPYASGRTIYLFERFRFLLMQAMPNELYSQATSTLLVPSVRSLGPLTMEQMEGAIPGPLPLGQSLLLVWPQLTGLIALTFLCFILSYLAFMRREIRSR</sequence>
<dbReference type="EMBL" id="LT608328">
    <property type="protein sequence ID" value="SCM59402.1"/>
    <property type="molecule type" value="Genomic_DNA"/>
</dbReference>
<feature type="transmembrane region" description="Helical" evidence="1">
    <location>
        <begin position="59"/>
        <end position="80"/>
    </location>
</feature>
<dbReference type="STRING" id="1642646.ING2E5A_2606"/>